<reference evidence="4" key="1">
    <citation type="submission" date="2016-12" db="EMBL/GenBank/DDBJ databases">
        <authorList>
            <person name="Jung M.Y."/>
            <person name="Lee S.H."/>
        </authorList>
    </citation>
    <scope>NUCLEOTIDE SEQUENCE [LARGE SCALE GENOMIC DNA]</scope>
    <source>
        <strain evidence="4">WiKim39</strain>
    </source>
</reference>
<dbReference type="Proteomes" id="UP000187499">
    <property type="component" value="Chromosome"/>
</dbReference>
<dbReference type="Pfam" id="PF21279">
    <property type="entry name" value="YhfX-like_C"/>
    <property type="match status" value="1"/>
</dbReference>
<dbReference type="CDD" id="cd06811">
    <property type="entry name" value="PLPDE_III_yhfX_like"/>
    <property type="match status" value="1"/>
</dbReference>
<protein>
    <submittedName>
        <fullName evidence="3">Amino-acid racemase</fullName>
    </submittedName>
</protein>
<dbReference type="KEGG" id="lalw:BTM29_02025"/>
<dbReference type="STRING" id="1847728.BTM29_02025"/>
<gene>
    <name evidence="3" type="ORF">BTM29_02025</name>
</gene>
<accession>A0A1P8Q0Q6</accession>
<feature type="domain" description="YhfX-like C-terminal" evidence="2">
    <location>
        <begin position="279"/>
        <end position="372"/>
    </location>
</feature>
<dbReference type="InterPro" id="IPR001608">
    <property type="entry name" value="Ala_racemase_N"/>
</dbReference>
<dbReference type="EMBL" id="CP019323">
    <property type="protein sequence ID" value="APX71405.1"/>
    <property type="molecule type" value="Genomic_DNA"/>
</dbReference>
<evidence type="ECO:0000259" key="2">
    <source>
        <dbReference type="Pfam" id="PF21279"/>
    </source>
</evidence>
<evidence type="ECO:0000313" key="3">
    <source>
        <dbReference type="EMBL" id="APX71405.1"/>
    </source>
</evidence>
<dbReference type="InterPro" id="IPR048449">
    <property type="entry name" value="YhfX-like_C"/>
</dbReference>
<dbReference type="RefSeq" id="WP_076613909.1">
    <property type="nucleotide sequence ID" value="NZ_CP019323.1"/>
</dbReference>
<feature type="domain" description="Alanine racemase N-terminal" evidence="1">
    <location>
        <begin position="33"/>
        <end position="264"/>
    </location>
</feature>
<name>A0A1P8Q0Q6_9LACO</name>
<proteinExistence type="predicted"/>
<organism evidence="3 4">
    <name type="scientific">Companilactobacillus allii</name>
    <dbReference type="NCBI Taxonomy" id="1847728"/>
    <lineage>
        <taxon>Bacteria</taxon>
        <taxon>Bacillati</taxon>
        <taxon>Bacillota</taxon>
        <taxon>Bacilli</taxon>
        <taxon>Lactobacillales</taxon>
        <taxon>Lactobacillaceae</taxon>
        <taxon>Companilactobacillus</taxon>
    </lineage>
</organism>
<keyword evidence="4" id="KW-1185">Reference proteome</keyword>
<dbReference type="Pfam" id="PF01168">
    <property type="entry name" value="Ala_racemase_N"/>
    <property type="match status" value="1"/>
</dbReference>
<sequence>MFLKKLEELNPELIDFAFDLHKTGQILPDTYVIDLDMISENTKKMVVEAKKYGIELLYMTKQLGRNPIIAKEIESAGIENAVVVDYREAEVFMNNNLKLGNVGHLVQVPKMLLKKIIDYGTKYFTIFSYENAFDLNEAARSSNKVQKIILKIQDDKDDIYPGQVGGFTLKQLDNQLEKLKQLSNLEIVGITTFPAILFDEKKCEYEKTSNMTTIKASKDIFNKHELNCSVVSLPSATATKSLKLIKELGGTEGEPGHSITGTTPMHAVKKLPEKPAYCYVSEISHSFKNHSFVFGGGYYRRGHLKNVIVKNGNEIEHAEVFPLDNSSIDYYLELNKEFKSGLPVVMAYRTQMFVTRSTIALVRGLHTSNPRLVGLYDSQGRELPKGVK</sequence>
<dbReference type="AlphaFoldDB" id="A0A1P8Q0Q6"/>
<dbReference type="SUPFAM" id="SSF51419">
    <property type="entry name" value="PLP-binding barrel"/>
    <property type="match status" value="1"/>
</dbReference>
<dbReference type="OrthoDB" id="3189402at2"/>
<dbReference type="Gene3D" id="2.40.37.30">
    <property type="match status" value="2"/>
</dbReference>
<evidence type="ECO:0000259" key="1">
    <source>
        <dbReference type="Pfam" id="PF01168"/>
    </source>
</evidence>
<dbReference type="InterPro" id="IPR029066">
    <property type="entry name" value="PLP-binding_barrel"/>
</dbReference>
<evidence type="ECO:0000313" key="4">
    <source>
        <dbReference type="Proteomes" id="UP000187499"/>
    </source>
</evidence>